<keyword evidence="1" id="KW-1133">Transmembrane helix</keyword>
<keyword evidence="3" id="KW-1185">Reference proteome</keyword>
<evidence type="ECO:0000256" key="1">
    <source>
        <dbReference type="SAM" id="Phobius"/>
    </source>
</evidence>
<organism evidence="2 3">
    <name type="scientific">Tepidimonas aquatica</name>
    <dbReference type="NCBI Taxonomy" id="247482"/>
    <lineage>
        <taxon>Bacteria</taxon>
        <taxon>Pseudomonadati</taxon>
        <taxon>Pseudomonadota</taxon>
        <taxon>Betaproteobacteria</taxon>
        <taxon>Burkholderiales</taxon>
        <taxon>Tepidimonas</taxon>
    </lineage>
</organism>
<protein>
    <recommendedName>
        <fullName evidence="4">Toxin CptA</fullName>
    </recommendedName>
</protein>
<evidence type="ECO:0000313" key="2">
    <source>
        <dbReference type="EMBL" id="TSE24403.1"/>
    </source>
</evidence>
<name>A0A554WLF0_9BURK</name>
<keyword evidence="1" id="KW-0472">Membrane</keyword>
<feature type="transmembrane region" description="Helical" evidence="1">
    <location>
        <begin position="21"/>
        <end position="41"/>
    </location>
</feature>
<feature type="transmembrane region" description="Helical" evidence="1">
    <location>
        <begin position="47"/>
        <end position="67"/>
    </location>
</feature>
<evidence type="ECO:0000313" key="3">
    <source>
        <dbReference type="Proteomes" id="UP000318554"/>
    </source>
</evidence>
<evidence type="ECO:0008006" key="4">
    <source>
        <dbReference type="Google" id="ProtNLM"/>
    </source>
</evidence>
<comment type="caution">
    <text evidence="2">The sequence shown here is derived from an EMBL/GenBank/DDBJ whole genome shotgun (WGS) entry which is preliminary data.</text>
</comment>
<accession>A0A554WLF0</accession>
<dbReference type="Proteomes" id="UP000318554">
    <property type="component" value="Unassembled WGS sequence"/>
</dbReference>
<sequence>MPRYAAAALQHPARAVVVTGWLPVSAAAVVLAGALTTWAWHDPGLGPAWWVGVAASLGWLAWAAWSLRHAQAGVLRWEPAPAGGGVWRWCPVDRPRGRVLVQLQAWPLPGGSLLLRAQAPDGWVGWLHCTRGNGDAAWRALRRALTLPGDAPAQL</sequence>
<dbReference type="OrthoDB" id="10005857at2"/>
<reference evidence="2 3" key="1">
    <citation type="submission" date="2019-07" db="EMBL/GenBank/DDBJ databases">
        <title>Tepidimonas aquatica CLN-1 draft genome.</title>
        <authorList>
            <person name="Da Costa M.S."/>
            <person name="Froufe H.J.C."/>
            <person name="Egas C."/>
            <person name="Albuquerque L."/>
        </authorList>
    </citation>
    <scope>NUCLEOTIDE SEQUENCE [LARGE SCALE GENOMIC DNA]</scope>
    <source>
        <strain evidence="2 3">CLN-1</strain>
    </source>
</reference>
<dbReference type="EMBL" id="VJNA01000017">
    <property type="protein sequence ID" value="TSE24403.1"/>
    <property type="molecule type" value="Genomic_DNA"/>
</dbReference>
<proteinExistence type="predicted"/>
<gene>
    <name evidence="2" type="ORF">Taqua_01549</name>
</gene>
<keyword evidence="1" id="KW-0812">Transmembrane</keyword>
<dbReference type="RefSeq" id="WP_144326152.1">
    <property type="nucleotide sequence ID" value="NZ_VJNA01000017.1"/>
</dbReference>
<dbReference type="AlphaFoldDB" id="A0A554WLF0"/>